<reference evidence="1 2" key="1">
    <citation type="submission" date="2024-08" db="EMBL/GenBank/DDBJ databases">
        <authorList>
            <person name="Cucini C."/>
            <person name="Frati F."/>
        </authorList>
    </citation>
    <scope>NUCLEOTIDE SEQUENCE [LARGE SCALE GENOMIC DNA]</scope>
</reference>
<keyword evidence="2" id="KW-1185">Reference proteome</keyword>
<sequence>MDEEYEEVYKNDGNITLYDLLLKPIEANEKDDCRNVPQKTYTDGGDLPLVTPQVRLSPEYIMAKYDENPFKNSWNVHCCYSFSDFPPEQRLICSLPNAASVKKHCNSTLKSERRLEHEYQLTRRLAVFENDAYFIGDRVNYSDWNYTLTLDSPLESLWRKCICEEDKSPDNIHDLCIREYLPPCVKSKGQLGSVTKFEKMFTQCSTQWSGLTTTINLPIVMEFFDNGSFAQVPLFEEGGVPKQCPTNNTNVITLPSEPTDCYGEEFDFGRDDCNLPYVHTPNRYNLKERPETTAELIGINQLPDLGSSEDFFCCFKYGISLNSDVFVCNQPSGDAIQRNCKFERDPDLTRYIDTLRQRRGRGLDALTLGTPFDNPARAAWTKCLCYGYPKDCENAINLQLHPCLLVQHPSEMSRSEFSNCRINKSPPWEDLNQDYVSYPIILQKIDDTDYRQVMLLGQGRCLSVGGSPPFPPDTIYQLSHLPTVDCRERPIPTFFGDDCGTPIIELPPGSNRGLIIRVSAELFRKFGVAKCVVEYQFGNQAEYFNMPSHEDYKRKCKGGPANFYNFFKIYNRIKSKVKRTGMETDSKVVHCLCYHLEYLRRRHFGSPASAQECRAHFKSFCPSIFVC</sequence>
<gene>
    <name evidence="1" type="ORF">ODALV1_LOCUS27588</name>
</gene>
<comment type="caution">
    <text evidence="1">The sequence shown here is derived from an EMBL/GenBank/DDBJ whole genome shotgun (WGS) entry which is preliminary data.</text>
</comment>
<evidence type="ECO:0000313" key="1">
    <source>
        <dbReference type="EMBL" id="CAL8138902.1"/>
    </source>
</evidence>
<name>A0ABP1RY78_9HEXA</name>
<dbReference type="Proteomes" id="UP001642540">
    <property type="component" value="Unassembled WGS sequence"/>
</dbReference>
<evidence type="ECO:0000313" key="2">
    <source>
        <dbReference type="Proteomes" id="UP001642540"/>
    </source>
</evidence>
<protein>
    <submittedName>
        <fullName evidence="1">Uncharacterized protein</fullName>
    </submittedName>
</protein>
<organism evidence="1 2">
    <name type="scientific">Orchesella dallaii</name>
    <dbReference type="NCBI Taxonomy" id="48710"/>
    <lineage>
        <taxon>Eukaryota</taxon>
        <taxon>Metazoa</taxon>
        <taxon>Ecdysozoa</taxon>
        <taxon>Arthropoda</taxon>
        <taxon>Hexapoda</taxon>
        <taxon>Collembola</taxon>
        <taxon>Entomobryomorpha</taxon>
        <taxon>Entomobryoidea</taxon>
        <taxon>Orchesellidae</taxon>
        <taxon>Orchesellinae</taxon>
        <taxon>Orchesella</taxon>
    </lineage>
</organism>
<dbReference type="EMBL" id="CAXLJM020000124">
    <property type="protein sequence ID" value="CAL8138902.1"/>
    <property type="molecule type" value="Genomic_DNA"/>
</dbReference>
<accession>A0ABP1RY78</accession>
<proteinExistence type="predicted"/>